<reference evidence="1 2" key="1">
    <citation type="submission" date="2024-03" db="EMBL/GenBank/DDBJ databases">
        <authorList>
            <person name="Martinez-Hernandez J."/>
        </authorList>
    </citation>
    <scope>NUCLEOTIDE SEQUENCE [LARGE SCALE GENOMIC DNA]</scope>
</reference>
<gene>
    <name evidence="1" type="ORF">LLUT_LOCUS31636</name>
</gene>
<dbReference type="EMBL" id="CAXHTB010000022">
    <property type="protein sequence ID" value="CAL0330576.1"/>
    <property type="molecule type" value="Genomic_DNA"/>
</dbReference>
<dbReference type="Proteomes" id="UP001497480">
    <property type="component" value="Unassembled WGS sequence"/>
</dbReference>
<dbReference type="AlphaFoldDB" id="A0AAV1Y9A7"/>
<evidence type="ECO:0000313" key="2">
    <source>
        <dbReference type="Proteomes" id="UP001497480"/>
    </source>
</evidence>
<name>A0AAV1Y9A7_LUPLU</name>
<comment type="caution">
    <text evidence="1">The sequence shown here is derived from an EMBL/GenBank/DDBJ whole genome shotgun (WGS) entry which is preliminary data.</text>
</comment>
<proteinExistence type="predicted"/>
<protein>
    <submittedName>
        <fullName evidence="1">Uncharacterized protein</fullName>
    </submittedName>
</protein>
<sequence length="53" mass="6074">MGTRIHGYPQKIPTMGRVWVIFLDLWVTETRDFKTHCWMGLGSGNKVPRPTGT</sequence>
<keyword evidence="2" id="KW-1185">Reference proteome</keyword>
<organism evidence="1 2">
    <name type="scientific">Lupinus luteus</name>
    <name type="common">European yellow lupine</name>
    <dbReference type="NCBI Taxonomy" id="3873"/>
    <lineage>
        <taxon>Eukaryota</taxon>
        <taxon>Viridiplantae</taxon>
        <taxon>Streptophyta</taxon>
        <taxon>Embryophyta</taxon>
        <taxon>Tracheophyta</taxon>
        <taxon>Spermatophyta</taxon>
        <taxon>Magnoliopsida</taxon>
        <taxon>eudicotyledons</taxon>
        <taxon>Gunneridae</taxon>
        <taxon>Pentapetalae</taxon>
        <taxon>rosids</taxon>
        <taxon>fabids</taxon>
        <taxon>Fabales</taxon>
        <taxon>Fabaceae</taxon>
        <taxon>Papilionoideae</taxon>
        <taxon>50 kb inversion clade</taxon>
        <taxon>genistoids sensu lato</taxon>
        <taxon>core genistoids</taxon>
        <taxon>Genisteae</taxon>
        <taxon>Lupinus</taxon>
    </lineage>
</organism>
<accession>A0AAV1Y9A7</accession>
<evidence type="ECO:0000313" key="1">
    <source>
        <dbReference type="EMBL" id="CAL0330576.1"/>
    </source>
</evidence>